<gene>
    <name evidence="2" type="ORF">NBO_404g0006</name>
</gene>
<evidence type="ECO:0000256" key="1">
    <source>
        <dbReference type="SAM" id="Phobius"/>
    </source>
</evidence>
<feature type="transmembrane region" description="Helical" evidence="1">
    <location>
        <begin position="5"/>
        <end position="25"/>
    </location>
</feature>
<evidence type="ECO:0000313" key="3">
    <source>
        <dbReference type="Proteomes" id="UP000016927"/>
    </source>
</evidence>
<organism evidence="2 3">
    <name type="scientific">Nosema bombycis (strain CQ1 / CVCC 102059)</name>
    <name type="common">Microsporidian parasite</name>
    <name type="synonym">Pebrine of silkworm</name>
    <dbReference type="NCBI Taxonomy" id="578461"/>
    <lineage>
        <taxon>Eukaryota</taxon>
        <taxon>Fungi</taxon>
        <taxon>Fungi incertae sedis</taxon>
        <taxon>Microsporidia</taxon>
        <taxon>Nosematidae</taxon>
        <taxon>Nosema</taxon>
    </lineage>
</organism>
<dbReference type="Proteomes" id="UP000016927">
    <property type="component" value="Unassembled WGS sequence"/>
</dbReference>
<dbReference type="HOGENOM" id="CLU_2655117_0_0_1"/>
<name>R0MIE1_NOSB1</name>
<dbReference type="VEuPathDB" id="MicrosporidiaDB:NBO_404g0006"/>
<sequence length="76" mass="8843">MKILIFGLLIFFLNFMLLFLTYSAYGFVDKYLNFYYLTEITTQELIYILLGIGMSFLACFTLPEFVKRIIGSSKGL</sequence>
<feature type="transmembrane region" description="Helical" evidence="1">
    <location>
        <begin position="45"/>
        <end position="66"/>
    </location>
</feature>
<reference evidence="2 3" key="1">
    <citation type="journal article" date="2013" name="BMC Genomics">
        <title>Comparative genomics of parasitic silkworm microsporidia reveal an association between genome expansion and host adaptation.</title>
        <authorList>
            <person name="Pan G."/>
            <person name="Xu J."/>
            <person name="Li T."/>
            <person name="Xia Q."/>
            <person name="Liu S.L."/>
            <person name="Zhang G."/>
            <person name="Li S."/>
            <person name="Li C."/>
            <person name="Liu H."/>
            <person name="Yang L."/>
            <person name="Liu T."/>
            <person name="Zhang X."/>
            <person name="Wu Z."/>
            <person name="Fan W."/>
            <person name="Dang X."/>
            <person name="Xiang H."/>
            <person name="Tao M."/>
            <person name="Li Y."/>
            <person name="Hu J."/>
            <person name="Li Z."/>
            <person name="Lin L."/>
            <person name="Luo J."/>
            <person name="Geng L."/>
            <person name="Wang L."/>
            <person name="Long M."/>
            <person name="Wan Y."/>
            <person name="He N."/>
            <person name="Zhang Z."/>
            <person name="Lu C."/>
            <person name="Keeling P.J."/>
            <person name="Wang J."/>
            <person name="Xiang Z."/>
            <person name="Zhou Z."/>
        </authorList>
    </citation>
    <scope>NUCLEOTIDE SEQUENCE [LARGE SCALE GENOMIC DNA]</scope>
    <source>
        <strain evidence="3">CQ1 / CVCC 102059</strain>
    </source>
</reference>
<dbReference type="AlphaFoldDB" id="R0MIE1"/>
<accession>R0MIE1</accession>
<dbReference type="EMBL" id="KB909312">
    <property type="protein sequence ID" value="EOB12578.1"/>
    <property type="molecule type" value="Genomic_DNA"/>
</dbReference>
<keyword evidence="1" id="KW-1133">Transmembrane helix</keyword>
<keyword evidence="1" id="KW-0472">Membrane</keyword>
<keyword evidence="1" id="KW-0812">Transmembrane</keyword>
<keyword evidence="3" id="KW-1185">Reference proteome</keyword>
<proteinExistence type="predicted"/>
<evidence type="ECO:0000313" key="2">
    <source>
        <dbReference type="EMBL" id="EOB12578.1"/>
    </source>
</evidence>
<protein>
    <submittedName>
        <fullName evidence="2">Uncharacterized protein</fullName>
    </submittedName>
</protein>